<sequence>MGKLNASENIDYIKPLNSYAEPNEVGGKAYNLMKLSHAHYNTVVGFAITTEVYRYWKKNGKLPKEFFDKLNEYLKWFSYGMKFPVIVRSSATVEDAKKASFAGLFASYPNANSILDRVLFTDSNTATIYIVLYISPLSLLQQTADSLPCLFLMAVLHLP</sequence>
<keyword evidence="2" id="KW-0808">Transferase</keyword>
<dbReference type="AlphaFoldDB" id="A0A218NMR5"/>
<proteinExistence type="predicted"/>
<dbReference type="InterPro" id="IPR002192">
    <property type="entry name" value="PPDK_AMP/ATP-bd"/>
</dbReference>
<accession>A0A218NMR5</accession>
<name>A0A218NMR5_9ARCH</name>
<keyword evidence="3" id="KW-1185">Reference proteome</keyword>
<dbReference type="KEGG" id="marh:Mia14_0463"/>
<evidence type="ECO:0000313" key="2">
    <source>
        <dbReference type="EMBL" id="ASI13780.1"/>
    </source>
</evidence>
<organism evidence="2 3">
    <name type="scientific">Candidatus Mancarchaeum acidiphilum</name>
    <dbReference type="NCBI Taxonomy" id="1920749"/>
    <lineage>
        <taxon>Archaea</taxon>
        <taxon>Candidatus Micrarchaeota</taxon>
        <taxon>Candidatus Mancarchaeum</taxon>
    </lineage>
</organism>
<evidence type="ECO:0000259" key="1">
    <source>
        <dbReference type="Pfam" id="PF01326"/>
    </source>
</evidence>
<dbReference type="GO" id="GO:0016301">
    <property type="term" value="F:kinase activity"/>
    <property type="evidence" value="ECO:0007669"/>
    <property type="project" value="UniProtKB-KW"/>
</dbReference>
<protein>
    <submittedName>
        <fullName evidence="2">Pyruvate phosphate dikinase</fullName>
    </submittedName>
</protein>
<feature type="domain" description="Pyruvate phosphate dikinase AMP/ATP-binding" evidence="1">
    <location>
        <begin position="60"/>
        <end position="113"/>
    </location>
</feature>
<dbReference type="Pfam" id="PF01326">
    <property type="entry name" value="PPDK_N"/>
    <property type="match status" value="1"/>
</dbReference>
<evidence type="ECO:0000313" key="3">
    <source>
        <dbReference type="Proteomes" id="UP000197679"/>
    </source>
</evidence>
<dbReference type="OrthoDB" id="97369at2157"/>
<reference evidence="2 3" key="1">
    <citation type="journal article" date="2017" name="Nat. Commun.">
        <title>'ARMAN' archaea depend on association with euryarchaeal host in culture and in situ.</title>
        <authorList>
            <person name="Golyshina O."/>
            <person name="Toshchakov S."/>
            <person name="Makarova K."/>
            <person name="Gavrilov S."/>
            <person name="Korzhenkov A."/>
            <person name="La Cono V."/>
            <person name="Arcadi E."/>
            <person name="Nechitaylo T."/>
            <person name="Ferrer M."/>
            <person name="Kublanov I."/>
            <person name="Wolf Y."/>
            <person name="Yakimov M."/>
            <person name="Golyshin P."/>
            <person name="Slesarev A."/>
            <person name="Kozyavkin S."/>
        </authorList>
    </citation>
    <scope>NUCLEOTIDE SEQUENCE [LARGE SCALE GENOMIC DNA]</scope>
    <source>
        <strain evidence="2 3">Mia14</strain>
    </source>
</reference>
<dbReference type="EMBL" id="CP019964">
    <property type="protein sequence ID" value="ASI13780.1"/>
    <property type="molecule type" value="Genomic_DNA"/>
</dbReference>
<dbReference type="InterPro" id="IPR013815">
    <property type="entry name" value="ATP_grasp_subdomain_1"/>
</dbReference>
<dbReference type="Proteomes" id="UP000197679">
    <property type="component" value="Chromosome"/>
</dbReference>
<dbReference type="Gene3D" id="3.30.1490.20">
    <property type="entry name" value="ATP-grasp fold, A domain"/>
    <property type="match status" value="1"/>
</dbReference>
<dbReference type="RefSeq" id="WP_088819990.1">
    <property type="nucleotide sequence ID" value="NZ_CP019964.1"/>
</dbReference>
<dbReference type="GeneID" id="33314019"/>
<keyword evidence="2" id="KW-0418">Kinase</keyword>
<keyword evidence="2" id="KW-0670">Pyruvate</keyword>
<gene>
    <name evidence="2" type="ORF">Mia14_0463</name>
</gene>
<dbReference type="SUPFAM" id="SSF56059">
    <property type="entry name" value="Glutathione synthetase ATP-binding domain-like"/>
    <property type="match status" value="1"/>
</dbReference>
<dbReference type="GO" id="GO:0005524">
    <property type="term" value="F:ATP binding"/>
    <property type="evidence" value="ECO:0007669"/>
    <property type="project" value="InterPro"/>
</dbReference>